<gene>
    <name evidence="1" type="ORF">CC86DRAFT_159021</name>
</gene>
<sequence length="167" mass="19510">MSLIRWNARSLRCAARIKRQYSRYHIRIAGRARGSISRLRRWRATTNPHALLALQNCALAYITACHRRLNRARLYSEHRRLSFWMTLALLSHYFFRVQQACALCRNEGVCFCCSQGDCILTISRLRSSMSHWTKSRLAPVPWSRTRKWVELEICGHESNGETSLIVS</sequence>
<dbReference type="Proteomes" id="UP000799424">
    <property type="component" value="Unassembled WGS sequence"/>
</dbReference>
<dbReference type="AlphaFoldDB" id="A0A6A6ZBR8"/>
<organism evidence="1 2">
    <name type="scientific">Ophiobolus disseminans</name>
    <dbReference type="NCBI Taxonomy" id="1469910"/>
    <lineage>
        <taxon>Eukaryota</taxon>
        <taxon>Fungi</taxon>
        <taxon>Dikarya</taxon>
        <taxon>Ascomycota</taxon>
        <taxon>Pezizomycotina</taxon>
        <taxon>Dothideomycetes</taxon>
        <taxon>Pleosporomycetidae</taxon>
        <taxon>Pleosporales</taxon>
        <taxon>Pleosporineae</taxon>
        <taxon>Phaeosphaeriaceae</taxon>
        <taxon>Ophiobolus</taxon>
    </lineage>
</organism>
<protein>
    <submittedName>
        <fullName evidence="1">Uncharacterized protein</fullName>
    </submittedName>
</protein>
<reference evidence="1" key="1">
    <citation type="journal article" date="2020" name="Stud. Mycol.">
        <title>101 Dothideomycetes genomes: a test case for predicting lifestyles and emergence of pathogens.</title>
        <authorList>
            <person name="Haridas S."/>
            <person name="Albert R."/>
            <person name="Binder M."/>
            <person name="Bloem J."/>
            <person name="Labutti K."/>
            <person name="Salamov A."/>
            <person name="Andreopoulos B."/>
            <person name="Baker S."/>
            <person name="Barry K."/>
            <person name="Bills G."/>
            <person name="Bluhm B."/>
            <person name="Cannon C."/>
            <person name="Castanera R."/>
            <person name="Culley D."/>
            <person name="Daum C."/>
            <person name="Ezra D."/>
            <person name="Gonzalez J."/>
            <person name="Henrissat B."/>
            <person name="Kuo A."/>
            <person name="Liang C."/>
            <person name="Lipzen A."/>
            <person name="Lutzoni F."/>
            <person name="Magnuson J."/>
            <person name="Mondo S."/>
            <person name="Nolan M."/>
            <person name="Ohm R."/>
            <person name="Pangilinan J."/>
            <person name="Park H.-J."/>
            <person name="Ramirez L."/>
            <person name="Alfaro M."/>
            <person name="Sun H."/>
            <person name="Tritt A."/>
            <person name="Yoshinaga Y."/>
            <person name="Zwiers L.-H."/>
            <person name="Turgeon B."/>
            <person name="Goodwin S."/>
            <person name="Spatafora J."/>
            <person name="Crous P."/>
            <person name="Grigoriev I."/>
        </authorList>
    </citation>
    <scope>NUCLEOTIDE SEQUENCE</scope>
    <source>
        <strain evidence="1">CBS 113818</strain>
    </source>
</reference>
<keyword evidence="2" id="KW-1185">Reference proteome</keyword>
<evidence type="ECO:0000313" key="2">
    <source>
        <dbReference type="Proteomes" id="UP000799424"/>
    </source>
</evidence>
<accession>A0A6A6ZBR8</accession>
<name>A0A6A6ZBR8_9PLEO</name>
<evidence type="ECO:0000313" key="1">
    <source>
        <dbReference type="EMBL" id="KAF2818288.1"/>
    </source>
</evidence>
<dbReference type="EMBL" id="MU006254">
    <property type="protein sequence ID" value="KAF2818288.1"/>
    <property type="molecule type" value="Genomic_DNA"/>
</dbReference>
<proteinExistence type="predicted"/>